<dbReference type="AlphaFoldDB" id="A0AAJ7XD75"/>
<name>A0AAJ7XD75_PETMA</name>
<feature type="region of interest" description="Disordered" evidence="3">
    <location>
        <begin position="1"/>
        <end position="50"/>
    </location>
</feature>
<dbReference type="FunFam" id="1.10.238.10:FF:000003">
    <property type="entry name" value="Calmodulin A"/>
    <property type="match status" value="1"/>
</dbReference>
<dbReference type="InterPro" id="IPR002048">
    <property type="entry name" value="EF_hand_dom"/>
</dbReference>
<evidence type="ECO:0000256" key="1">
    <source>
        <dbReference type="ARBA" id="ARBA00022737"/>
    </source>
</evidence>
<organism evidence="5 6">
    <name type="scientific">Petromyzon marinus</name>
    <name type="common">Sea lamprey</name>
    <dbReference type="NCBI Taxonomy" id="7757"/>
    <lineage>
        <taxon>Eukaryota</taxon>
        <taxon>Metazoa</taxon>
        <taxon>Chordata</taxon>
        <taxon>Craniata</taxon>
        <taxon>Vertebrata</taxon>
        <taxon>Cyclostomata</taxon>
        <taxon>Hyperoartia</taxon>
        <taxon>Petromyzontiformes</taxon>
        <taxon>Petromyzontidae</taxon>
        <taxon>Petromyzon</taxon>
    </lineage>
</organism>
<dbReference type="Pfam" id="PF13202">
    <property type="entry name" value="EF-hand_5"/>
    <property type="match status" value="1"/>
</dbReference>
<proteinExistence type="predicted"/>
<dbReference type="CDD" id="cd00051">
    <property type="entry name" value="EFh"/>
    <property type="match status" value="1"/>
</dbReference>
<gene>
    <name evidence="6" type="primary">EFCAB11</name>
</gene>
<dbReference type="CTD" id="90141"/>
<reference evidence="6" key="1">
    <citation type="submission" date="2025-08" db="UniProtKB">
        <authorList>
            <consortium name="RefSeq"/>
        </authorList>
    </citation>
    <scope>IDENTIFICATION</scope>
    <source>
        <tissue evidence="6">Sperm</tissue>
    </source>
</reference>
<sequence length="197" mass="21685">MAVADAPRSPPIPLRGSRVPGLGEQSAARGDGVKGAAPRDGARSAARRGGAGAERLRRTFIECDLDGDGYLSREDFKVAVLSLCGYKPSKTETDHLMASVKEKNLPGMPFDEFRRAVSTRLASVDFDDETRRIFTAFDTCCRGFLTVEDFRKAFSLVAPHLSGQTILETFRETDRDLDGRVSYRDFETAMAARRGCR</sequence>
<dbReference type="Pfam" id="PF13499">
    <property type="entry name" value="EF-hand_7"/>
    <property type="match status" value="1"/>
</dbReference>
<dbReference type="InterPro" id="IPR011992">
    <property type="entry name" value="EF-hand-dom_pair"/>
</dbReference>
<dbReference type="Proteomes" id="UP001318040">
    <property type="component" value="Chromosome 53"/>
</dbReference>
<evidence type="ECO:0000256" key="3">
    <source>
        <dbReference type="SAM" id="MobiDB-lite"/>
    </source>
</evidence>
<feature type="compositionally biased region" description="Low complexity" evidence="3">
    <location>
        <begin position="35"/>
        <end position="48"/>
    </location>
</feature>
<dbReference type="Gene3D" id="1.10.238.10">
    <property type="entry name" value="EF-hand"/>
    <property type="match status" value="1"/>
</dbReference>
<feature type="domain" description="EF-hand" evidence="4">
    <location>
        <begin position="161"/>
        <end position="196"/>
    </location>
</feature>
<dbReference type="KEGG" id="pmrn:116953864"/>
<dbReference type="InterPro" id="IPR050145">
    <property type="entry name" value="Centrin_CML-like"/>
</dbReference>
<dbReference type="PANTHER" id="PTHR23050">
    <property type="entry name" value="CALCIUM BINDING PROTEIN"/>
    <property type="match status" value="1"/>
</dbReference>
<keyword evidence="1" id="KW-0677">Repeat</keyword>
<keyword evidence="2" id="KW-0106">Calcium</keyword>
<accession>A0AAJ7XD75</accession>
<dbReference type="RefSeq" id="XP_032830030.1">
    <property type="nucleotide sequence ID" value="XM_032974139.1"/>
</dbReference>
<evidence type="ECO:0000259" key="4">
    <source>
        <dbReference type="PROSITE" id="PS50222"/>
    </source>
</evidence>
<dbReference type="GeneID" id="116953864"/>
<feature type="domain" description="EF-hand" evidence="4">
    <location>
        <begin position="125"/>
        <end position="160"/>
    </location>
</feature>
<evidence type="ECO:0000313" key="5">
    <source>
        <dbReference type="Proteomes" id="UP001318040"/>
    </source>
</evidence>
<dbReference type="InterPro" id="IPR018247">
    <property type="entry name" value="EF_Hand_1_Ca_BS"/>
</dbReference>
<protein>
    <submittedName>
        <fullName evidence="6">EF-hand calcium-binding domain-containing protein 11</fullName>
    </submittedName>
</protein>
<dbReference type="PROSITE" id="PS00018">
    <property type="entry name" value="EF_HAND_1"/>
    <property type="match status" value="1"/>
</dbReference>
<dbReference type="SMART" id="SM00054">
    <property type="entry name" value="EFh"/>
    <property type="match status" value="3"/>
</dbReference>
<evidence type="ECO:0000313" key="6">
    <source>
        <dbReference type="RefSeq" id="XP_032830030.1"/>
    </source>
</evidence>
<feature type="domain" description="EF-hand" evidence="4">
    <location>
        <begin position="51"/>
        <end position="86"/>
    </location>
</feature>
<dbReference type="GO" id="GO:0005509">
    <property type="term" value="F:calcium ion binding"/>
    <property type="evidence" value="ECO:0007669"/>
    <property type="project" value="InterPro"/>
</dbReference>
<evidence type="ECO:0000256" key="2">
    <source>
        <dbReference type="ARBA" id="ARBA00022837"/>
    </source>
</evidence>
<dbReference type="SUPFAM" id="SSF47473">
    <property type="entry name" value="EF-hand"/>
    <property type="match status" value="1"/>
</dbReference>
<dbReference type="PROSITE" id="PS50222">
    <property type="entry name" value="EF_HAND_2"/>
    <property type="match status" value="3"/>
</dbReference>
<keyword evidence="5" id="KW-1185">Reference proteome</keyword>